<keyword evidence="3" id="KW-1185">Reference proteome</keyword>
<feature type="region of interest" description="Disordered" evidence="1">
    <location>
        <begin position="1"/>
        <end position="34"/>
    </location>
</feature>
<dbReference type="EMBL" id="JBBUTG010000014">
    <property type="protein sequence ID" value="MEK8033067.1"/>
    <property type="molecule type" value="Genomic_DNA"/>
</dbReference>
<name>A0ABU9BSX1_9BURK</name>
<feature type="region of interest" description="Disordered" evidence="1">
    <location>
        <begin position="155"/>
        <end position="204"/>
    </location>
</feature>
<protein>
    <submittedName>
        <fullName evidence="2">Uncharacterized protein</fullName>
    </submittedName>
</protein>
<evidence type="ECO:0000313" key="2">
    <source>
        <dbReference type="EMBL" id="MEK8033067.1"/>
    </source>
</evidence>
<gene>
    <name evidence="2" type="ORF">AACH06_19765</name>
</gene>
<comment type="caution">
    <text evidence="2">The sequence shown here is derived from an EMBL/GenBank/DDBJ whole genome shotgun (WGS) entry which is preliminary data.</text>
</comment>
<dbReference type="RefSeq" id="WP_341427489.1">
    <property type="nucleotide sequence ID" value="NZ_JBBUTG010000014.1"/>
</dbReference>
<evidence type="ECO:0000256" key="1">
    <source>
        <dbReference type="SAM" id="MobiDB-lite"/>
    </source>
</evidence>
<proteinExistence type="predicted"/>
<feature type="compositionally biased region" description="Acidic residues" evidence="1">
    <location>
        <begin position="158"/>
        <end position="186"/>
    </location>
</feature>
<reference evidence="2 3" key="1">
    <citation type="submission" date="2024-04" db="EMBL/GenBank/DDBJ databases">
        <title>Novel species of the genus Ideonella isolated from streams.</title>
        <authorList>
            <person name="Lu H."/>
        </authorList>
    </citation>
    <scope>NUCLEOTIDE SEQUENCE [LARGE SCALE GENOMIC DNA]</scope>
    <source>
        <strain evidence="2 3">DXS29W</strain>
    </source>
</reference>
<evidence type="ECO:0000313" key="3">
    <source>
        <dbReference type="Proteomes" id="UP001371218"/>
    </source>
</evidence>
<accession>A0ABU9BSX1</accession>
<sequence>MSKSKPPRVPQPRTPRKSAKAAWPTSQPADVLAGQASHQHRAGVYFASTLVNGAAKAIDGVALQAALAARGWSAIALTGSPRRPSRQPEALDAVWLISAKLSQAALEAAVTLALASQDEDEELDDWLEAFTRSGQGAAFELEHFKSWTAEQWFNHEFGDDDGDDDDDDDDEDLDDDDDDDDADEASGDTPVNRPASTSQGSPAAAAFAQFPPSLRDALKHTRQVYAVRSEQASEPGAAWHATLVSACEVLVASLGKLTSSVELFETEKRRWGYRVW</sequence>
<dbReference type="Proteomes" id="UP001371218">
    <property type="component" value="Unassembled WGS sequence"/>
</dbReference>
<organism evidence="2 3">
    <name type="scientific">Ideonella lacteola</name>
    <dbReference type="NCBI Taxonomy" id="2984193"/>
    <lineage>
        <taxon>Bacteria</taxon>
        <taxon>Pseudomonadati</taxon>
        <taxon>Pseudomonadota</taxon>
        <taxon>Betaproteobacteria</taxon>
        <taxon>Burkholderiales</taxon>
        <taxon>Sphaerotilaceae</taxon>
        <taxon>Ideonella</taxon>
    </lineage>
</organism>